<dbReference type="RefSeq" id="WP_170252637.1">
    <property type="nucleotide sequence ID" value="NZ_BJYS01000028.1"/>
</dbReference>
<reference evidence="2 3" key="1">
    <citation type="submission" date="2019-07" db="EMBL/GenBank/DDBJ databases">
        <title>Whole genome shotgun sequence of Adhaeribacter aerolatus NBRC 106133.</title>
        <authorList>
            <person name="Hosoyama A."/>
            <person name="Uohara A."/>
            <person name="Ohji S."/>
            <person name="Ichikawa N."/>
        </authorList>
    </citation>
    <scope>NUCLEOTIDE SEQUENCE [LARGE SCALE GENOMIC DNA]</scope>
    <source>
        <strain evidence="2 3">NBRC 106133</strain>
    </source>
</reference>
<gene>
    <name evidence="2" type="ORF">AAE02nite_35710</name>
</gene>
<feature type="domain" description="Secretion system C-terminal sorting" evidence="1">
    <location>
        <begin position="2105"/>
        <end position="2178"/>
    </location>
</feature>
<comment type="caution">
    <text evidence="2">The sequence shown here is derived from an EMBL/GenBank/DDBJ whole genome shotgun (WGS) entry which is preliminary data.</text>
</comment>
<protein>
    <recommendedName>
        <fullName evidence="1">Secretion system C-terminal sorting domain-containing protein</fullName>
    </recommendedName>
</protein>
<accession>A0A512B273</accession>
<dbReference type="InterPro" id="IPR026444">
    <property type="entry name" value="Secre_tail"/>
</dbReference>
<dbReference type="Pfam" id="PF18962">
    <property type="entry name" value="Por_Secre_tail"/>
    <property type="match status" value="1"/>
</dbReference>
<evidence type="ECO:0000313" key="3">
    <source>
        <dbReference type="Proteomes" id="UP000321532"/>
    </source>
</evidence>
<organism evidence="2 3">
    <name type="scientific">Adhaeribacter aerolatus</name>
    <dbReference type="NCBI Taxonomy" id="670289"/>
    <lineage>
        <taxon>Bacteria</taxon>
        <taxon>Pseudomonadati</taxon>
        <taxon>Bacteroidota</taxon>
        <taxon>Cytophagia</taxon>
        <taxon>Cytophagales</taxon>
        <taxon>Hymenobacteraceae</taxon>
        <taxon>Adhaeribacter</taxon>
    </lineage>
</organism>
<dbReference type="NCBIfam" id="TIGR04183">
    <property type="entry name" value="Por_Secre_tail"/>
    <property type="match status" value="1"/>
</dbReference>
<sequence length="2182" mass="225141">MESFAQTITSWKGTSSNGWYTAANWTNGVPTAASDVFIGDANFTGTYNPVFGSTTTIRSLTLGGTKAASFSLLNYKTIFKVTGDVTIATNGTISNTAAAFYVGGNWNNEGGYQTATGRSGNKTYYATVILNGITQVISGATTFMDLVVNQGSNTTLNNGITVTRNFSVSGTFDPATYLVTLTGAAFNLGSTGTIKIKTASYAGNYTIAPTTVYAGSTVEFAASDRSQTIAAFSNNKAYSTLVISGGTTKTLTSNISFSASSAADGKLLVNNGTLDLGNFTANRGTTTAGGTVNISNGAILKIGGTNTFPANFVTRIFGVSSTIEYGGTNQTITGEAYGNLTLSSGSGAAVKTMPNLPFTIAGNLTSSVGAGTSVSFTAGQNITINGNLVLGANTTFNGGAFTHNLDGDWISSGTFTGNTSTIILGGTGKAIGGTAHTVFNNLNITGSIKGKAANITVAGNLATSGAGTFIHAAEVNGAATSGTLTMTGTGKTISGLDISFDNLTITGTTSSASDLTLTGNLNVSNTASNAFNLTNGTVLFSGTGKTISAASSSSLNFNALRIIGTITTSSSFSIKSDFSGIGVLTATAGNISFTGTSAYAGAHKLFNVALNGTKLQLAANASLGIANSFTIAAGTFDVATSGPNTVEYNGSTQNIAGTTYHTLILAGTGTKTGLSGFTTNGNLQINSGVTFKAGNFTHTIKGNWLNNGAFTADAGIIQFAGPDDAQITGASTFAALTVNKSTAGNTISLNNNVTAATVNMTAGKINTGANVITITGARTGTGIILGTITRTHAFNAGTAYAFESPFNTVTFGTATGITAVTVTVKVGDVRSFPFGGAINRVYSVSVPNGTYTAAALRLHYQDEELNGNAEDVITLWNYGTSWSRAARTANNTTDNWVEQTGLASLTGQWTLSGDNMVMQWTGATSNNWHDPANWVAVEGTTTARVPLSTDIVDIGGGNFINQPVITSNASVKSIQFGSAKNAVLTLSGGDLTVAGNLNGVWSGNATHALVVGNQTLAIGGDLSLSDGTTGQAINLSIGLGTVTVAYSLTQSGNANITFSGAGNLKIGQDFLYTNGNFTSGTGTTTYNGSGNQSVAGNIAYHNLVINKTGGTAMLTSPAAIAGNLSLASGGNFLTNGNLAVTGNVEIGAGTIFNGGGNEHTINGNWINNGTFLPNSGIIKLAGTNNQTISATTFNYLTINKAGGRVTLTGNLILNANLVVEAGALDLGEFTFTRSAVGGNIAFGPNTALYLSGATNFPANFNAHYLDNTSTVYYNGIGTQNVARISYGHLVIQNGNTNAKTLTGSTTVKGNLTIHNGATLHAGSYTLTAQGNLANNGTFNPGSGTVILAGSSKTTDGPLVFNDLTITGSYTLNSGSFTVNNNFYNSGSITAGTHASTFSGNVTNTGSMSSNGSTTFSGLKQQTIQLLGTFTTTASGITYFNGNVAPILNSTSTPTYVSVVINNNAGITASADWTVFGLFKVVNGAAFHGGNSTHYFHGPFVNEGTVTSTGVLNFIPDAAQTLALGTTLNSSGTVRFGGNGQVTIASSPTDLTNIEIANTHPAGITPPLGWNIADELIIKPGSSLNAGTNLNHSLKGNFINDGILNGNTATFNFNPAASVIQGMGTTNFYNVIINDSTTLETDINIKGNFTNNGVLTIENNTVNFDGITAQLINGTAETSFYNLSIANSNARVQVATNINVVNNLTLETGSVLKPDETVVVNNAAPEGTLAGSGTIEVTRILAPSDYIDQYKFSTYDLSTLTVKFSGTAAQSSSLTSFYNLIISNPAGFTLSGPTTVANTLRLENSIINANGNILTVGTGAAAPGSVEVIGTGMVLGKLKRWIPASTGSGIQFPVGTGTTRRMATIQYTTAPSGGTLTAEFIVADPGKRGLPLTDRNSNQEEFVINNIGTSGYWTITAGNTDAEALTGGVYNATFEATNLAGINNLENFMVLKRGNSTQPWNLHGTYAAATGSLTSPVISRTGLTGFSDFALGGKEITTLPVTLTALKAITQGNNAVITWKTAMEIDNQGFYVEVSANGKDYRSLGFVQSKDADARTIQNYQYTDTETGKWGTRYYRLKQVDLNGNATYYGPKVITFKEESNWLVAYPNPFKQSVEVLIESRINQIGNITLHDINGKQIWSTEKHLIQGNNSLKLPLPEDLVKGIYYLRIQLPQTSKSIKLVKD</sequence>
<proteinExistence type="predicted"/>
<dbReference type="EMBL" id="BJYS01000028">
    <property type="protein sequence ID" value="GEO05907.1"/>
    <property type="molecule type" value="Genomic_DNA"/>
</dbReference>
<evidence type="ECO:0000259" key="1">
    <source>
        <dbReference type="Pfam" id="PF18962"/>
    </source>
</evidence>
<evidence type="ECO:0000313" key="2">
    <source>
        <dbReference type="EMBL" id="GEO05907.1"/>
    </source>
</evidence>
<dbReference type="Proteomes" id="UP000321532">
    <property type="component" value="Unassembled WGS sequence"/>
</dbReference>
<name>A0A512B273_9BACT</name>
<keyword evidence="3" id="KW-1185">Reference proteome</keyword>